<dbReference type="CDD" id="cd14256">
    <property type="entry name" value="Dockerin_I"/>
    <property type="match status" value="1"/>
</dbReference>
<dbReference type="HOGENOM" id="CLU_653052_0_0_9"/>
<accession>U2LWF9</accession>
<dbReference type="EMBL" id="AWVF01000313">
    <property type="protein sequence ID" value="ERJ91438.1"/>
    <property type="molecule type" value="Genomic_DNA"/>
</dbReference>
<comment type="caution">
    <text evidence="3">The sequence shown here is derived from an EMBL/GenBank/DDBJ whole genome shotgun (WGS) entry which is preliminary data.</text>
</comment>
<name>U2LWF9_9FIRM</name>
<dbReference type="SUPFAM" id="SSF55797">
    <property type="entry name" value="PR-1-like"/>
    <property type="match status" value="1"/>
</dbReference>
<dbReference type="InterPro" id="IPR001283">
    <property type="entry name" value="CRISP-related"/>
</dbReference>
<evidence type="ECO:0000256" key="1">
    <source>
        <dbReference type="SAM" id="Phobius"/>
    </source>
</evidence>
<sequence length="420" mass="44931">VAQSLCGIALVRCCPYQKGVVFMQKTRKIFSRLTAAVLAGAMLVSGGAVSMTVSAASAKPVLDTDVTVPSAGNVLIGMEGTYANDIQAALKLVNQYRWEACSNGYPNPVNGKKLTKNDYVPMEWSAGLEYLARIRAAESSQTIAHERTNGSNCFQIQTPGGYSSGGECLAWWSWDLDMTTGVELWYNEKDDYLNQTGGVTGHYTSMISPSNRYVGMGAFGTSTAQYYSTSCAEFSGTNNSETFQFTYGDCVQTLEVPASAVTISSNQSKYLYYGDRKTLQLTASYNGHSGFPVEYAKWSSSAPSVVSIEGNNTAVVKDYGKATLTADLGGKTYTLNVEVKDIVKGDVECDDTIDSSDVFSTLLHVASVGAGVGGTLTDGQLTAADIDGNGTVDSTDVYYLMYYVALNGAGIHSSWDDVLR</sequence>
<dbReference type="InterPro" id="IPR002105">
    <property type="entry name" value="Dockerin_1_rpt"/>
</dbReference>
<dbReference type="PATRIC" id="fig|411473.3.peg.2156"/>
<organism evidence="3 4">
    <name type="scientific">Ruminococcus callidus ATCC 27760</name>
    <dbReference type="NCBI Taxonomy" id="411473"/>
    <lineage>
        <taxon>Bacteria</taxon>
        <taxon>Bacillati</taxon>
        <taxon>Bacillota</taxon>
        <taxon>Clostridia</taxon>
        <taxon>Eubacteriales</taxon>
        <taxon>Oscillospiraceae</taxon>
        <taxon>Ruminococcus</taxon>
    </lineage>
</organism>
<reference evidence="3 4" key="1">
    <citation type="submission" date="2013-07" db="EMBL/GenBank/DDBJ databases">
        <authorList>
            <person name="Weinstock G."/>
            <person name="Sodergren E."/>
            <person name="Wylie T."/>
            <person name="Fulton L."/>
            <person name="Fulton R."/>
            <person name="Fronick C."/>
            <person name="O'Laughlin M."/>
            <person name="Godfrey J."/>
            <person name="Miner T."/>
            <person name="Herter B."/>
            <person name="Appelbaum E."/>
            <person name="Cordes M."/>
            <person name="Lek S."/>
            <person name="Wollam A."/>
            <person name="Pepin K.H."/>
            <person name="Palsikar V.B."/>
            <person name="Mitreva M."/>
            <person name="Wilson R.K."/>
        </authorList>
    </citation>
    <scope>NUCLEOTIDE SEQUENCE [LARGE SCALE GENOMIC DNA]</scope>
    <source>
        <strain evidence="3 4">ATCC 27760</strain>
    </source>
</reference>
<gene>
    <name evidence="3" type="ORF">RUMCAL_02581</name>
</gene>
<dbReference type="Gene3D" id="2.60.40.1080">
    <property type="match status" value="1"/>
</dbReference>
<dbReference type="InterPro" id="IPR014044">
    <property type="entry name" value="CAP_dom"/>
</dbReference>
<dbReference type="InterPro" id="IPR035940">
    <property type="entry name" value="CAP_sf"/>
</dbReference>
<protein>
    <submittedName>
        <fullName evidence="3">SCP-like protein</fullName>
    </submittedName>
</protein>
<dbReference type="SUPFAM" id="SSF49373">
    <property type="entry name" value="Invasin/intimin cell-adhesion fragments"/>
    <property type="match status" value="1"/>
</dbReference>
<feature type="domain" description="Dockerin" evidence="2">
    <location>
        <begin position="340"/>
        <end position="413"/>
    </location>
</feature>
<dbReference type="SUPFAM" id="SSF63446">
    <property type="entry name" value="Type I dockerin domain"/>
    <property type="match status" value="1"/>
</dbReference>
<dbReference type="GO" id="GO:0000272">
    <property type="term" value="P:polysaccharide catabolic process"/>
    <property type="evidence" value="ECO:0007669"/>
    <property type="project" value="InterPro"/>
</dbReference>
<feature type="non-terminal residue" evidence="3">
    <location>
        <position position="1"/>
    </location>
</feature>
<dbReference type="InterPro" id="IPR018247">
    <property type="entry name" value="EF_Hand_1_Ca_BS"/>
</dbReference>
<dbReference type="GO" id="GO:0004553">
    <property type="term" value="F:hydrolase activity, hydrolyzing O-glycosyl compounds"/>
    <property type="evidence" value="ECO:0007669"/>
    <property type="project" value="InterPro"/>
</dbReference>
<dbReference type="InterPro" id="IPR036439">
    <property type="entry name" value="Dockerin_dom_sf"/>
</dbReference>
<keyword evidence="1" id="KW-0472">Membrane</keyword>
<dbReference type="InterPro" id="IPR008964">
    <property type="entry name" value="Invasin/intimin_cell_adhesion"/>
</dbReference>
<proteinExistence type="predicted"/>
<dbReference type="Gene3D" id="3.40.33.10">
    <property type="entry name" value="CAP"/>
    <property type="match status" value="1"/>
</dbReference>
<dbReference type="PROSITE" id="PS00018">
    <property type="entry name" value="EF_HAND_1"/>
    <property type="match status" value="1"/>
</dbReference>
<dbReference type="AlphaFoldDB" id="U2LWF9"/>
<dbReference type="Gene3D" id="1.10.1330.10">
    <property type="entry name" value="Dockerin domain"/>
    <property type="match status" value="1"/>
</dbReference>
<evidence type="ECO:0000313" key="3">
    <source>
        <dbReference type="EMBL" id="ERJ91438.1"/>
    </source>
</evidence>
<dbReference type="Pfam" id="PF00188">
    <property type="entry name" value="CAP"/>
    <property type="match status" value="1"/>
</dbReference>
<keyword evidence="1" id="KW-1133">Transmembrane helix</keyword>
<evidence type="ECO:0000259" key="2">
    <source>
        <dbReference type="PROSITE" id="PS51766"/>
    </source>
</evidence>
<dbReference type="STRING" id="411473.RUMCAL_02581"/>
<dbReference type="Pfam" id="PF00404">
    <property type="entry name" value="Dockerin_1"/>
    <property type="match status" value="1"/>
</dbReference>
<dbReference type="InterPro" id="IPR016134">
    <property type="entry name" value="Dockerin_dom"/>
</dbReference>
<dbReference type="eggNOG" id="COG2340">
    <property type="taxonomic scope" value="Bacteria"/>
</dbReference>
<evidence type="ECO:0000313" key="4">
    <source>
        <dbReference type="Proteomes" id="UP000016662"/>
    </source>
</evidence>
<keyword evidence="4" id="KW-1185">Reference proteome</keyword>
<dbReference type="Proteomes" id="UP000016662">
    <property type="component" value="Unassembled WGS sequence"/>
</dbReference>
<dbReference type="PANTHER" id="PTHR10334">
    <property type="entry name" value="CYSTEINE-RICH SECRETORY PROTEIN-RELATED"/>
    <property type="match status" value="1"/>
</dbReference>
<dbReference type="PROSITE" id="PS51766">
    <property type="entry name" value="DOCKERIN"/>
    <property type="match status" value="1"/>
</dbReference>
<feature type="transmembrane region" description="Helical" evidence="1">
    <location>
        <begin position="33"/>
        <end position="53"/>
    </location>
</feature>
<keyword evidence="1" id="KW-0812">Transmembrane</keyword>